<evidence type="ECO:0000259" key="13">
    <source>
        <dbReference type="PROSITE" id="PS51767"/>
    </source>
</evidence>
<dbReference type="InterPro" id="IPR011001">
    <property type="entry name" value="Saposin-like"/>
</dbReference>
<keyword evidence="4 10" id="KW-0378">Hydrolase</keyword>
<dbReference type="PROSITE" id="PS50015">
    <property type="entry name" value="SAP_B"/>
    <property type="match status" value="1"/>
</dbReference>
<dbReference type="SUPFAM" id="SSF47862">
    <property type="entry name" value="Saposin"/>
    <property type="match status" value="1"/>
</dbReference>
<dbReference type="GO" id="GO:0004190">
    <property type="term" value="F:aspartic-type endopeptidase activity"/>
    <property type="evidence" value="ECO:0007669"/>
    <property type="project" value="UniProtKB-KW"/>
</dbReference>
<feature type="region of interest" description="Disordered" evidence="11">
    <location>
        <begin position="1"/>
        <end position="32"/>
    </location>
</feature>
<evidence type="ECO:0008006" key="16">
    <source>
        <dbReference type="Google" id="ProtNLM"/>
    </source>
</evidence>
<evidence type="ECO:0000256" key="3">
    <source>
        <dbReference type="ARBA" id="ARBA00022750"/>
    </source>
</evidence>
<organism evidence="14 15">
    <name type="scientific">Lactuca saligna</name>
    <name type="common">Willowleaf lettuce</name>
    <dbReference type="NCBI Taxonomy" id="75948"/>
    <lineage>
        <taxon>Eukaryota</taxon>
        <taxon>Viridiplantae</taxon>
        <taxon>Streptophyta</taxon>
        <taxon>Embryophyta</taxon>
        <taxon>Tracheophyta</taxon>
        <taxon>Spermatophyta</taxon>
        <taxon>Magnoliopsida</taxon>
        <taxon>eudicotyledons</taxon>
        <taxon>Gunneridae</taxon>
        <taxon>Pentapetalae</taxon>
        <taxon>asterids</taxon>
        <taxon>campanulids</taxon>
        <taxon>Asterales</taxon>
        <taxon>Asteraceae</taxon>
        <taxon>Cichorioideae</taxon>
        <taxon>Cichorieae</taxon>
        <taxon>Lactucinae</taxon>
        <taxon>Lactuca</taxon>
    </lineage>
</organism>
<dbReference type="InterPro" id="IPR001461">
    <property type="entry name" value="Aspartic_peptidase_A1"/>
</dbReference>
<dbReference type="AlphaFoldDB" id="A0AA36E2T6"/>
<feature type="disulfide bond" evidence="9">
    <location>
        <begin position="420"/>
        <end position="424"/>
    </location>
</feature>
<dbReference type="Gene3D" id="1.10.225.10">
    <property type="entry name" value="Saposin-like"/>
    <property type="match status" value="1"/>
</dbReference>
<dbReference type="PROSITE" id="PS00141">
    <property type="entry name" value="ASP_PROTEASE"/>
    <property type="match status" value="1"/>
</dbReference>
<keyword evidence="7" id="KW-0325">Glycoprotein</keyword>
<dbReference type="PANTHER" id="PTHR47966">
    <property type="entry name" value="BETA-SITE APP-CLEAVING ENZYME, ISOFORM A-RELATED"/>
    <property type="match status" value="1"/>
</dbReference>
<evidence type="ECO:0000256" key="7">
    <source>
        <dbReference type="ARBA" id="ARBA00023180"/>
    </source>
</evidence>
<dbReference type="Gene3D" id="2.40.70.10">
    <property type="entry name" value="Acid Proteases"/>
    <property type="match status" value="2"/>
</dbReference>
<feature type="domain" description="Peptidase A1" evidence="13">
    <location>
        <begin position="225"/>
        <end position="645"/>
    </location>
</feature>
<feature type="disulfide bond" evidence="9">
    <location>
        <begin position="256"/>
        <end position="261"/>
    </location>
</feature>
<evidence type="ECO:0000256" key="2">
    <source>
        <dbReference type="ARBA" id="ARBA00022670"/>
    </source>
</evidence>
<sequence>MPAENTKEGARQINDDRGESALVDPKRREEKKRRGPLALFIVRRRHLHWRKEVEQEQKTRREGARQSNDDLRESDVVDPTRWEEKNRRGPIALLTVGRHHLQWRSRVLELACNQFRVRFFRRRRNRWIDMQVNMTSAYDTLAIFLFLSTLFCTPVVISTSTDGIVRIGLKRVKFERIDRFASHLGLNDGDYLTMSIRKYRQSANNLGDSEDSDIVALRNYMNAQYFGEIGIGTPPQKFNVIFDTGSSNLWVPSSECASVSCFFHAKYKSSQSSTYKENGKQASIDYGSGSISGYFSEDNIKVGDIVIKDQEFIEATREPGITLLGGKFDGIIGLGFKEISLDYVIPIWDNMANQHLVKERIFSFWLNQRGKEGEGGEIIFGGVNPNHYKGVHTFVPVTQKGYWQFDMDDVLIGGESTGFCKNKCATIVDSGTALLAGPTSVITQINHAIGAQGIVTEACKGFVSKFGHIIFGLLSTFVNTKTICPFIGFCFLDGDREVSIGIESVVDRSDGVSHPSITTPNCILCKAIVGLMHKMISNNNTQEMILKTLGNLCKLVPIPVEESMVDCARLPYMPTISFTIAGKKFELLPDEYILKSGEGDDAQCVSGFMPLDITPPRGPHWILGDLFMRRYHTVFDYGNLRVGFAEAA</sequence>
<evidence type="ECO:0000256" key="9">
    <source>
        <dbReference type="PIRSR" id="PIRSR601461-2"/>
    </source>
</evidence>
<dbReference type="Pfam" id="PF05184">
    <property type="entry name" value="SapB_1"/>
    <property type="match status" value="1"/>
</dbReference>
<evidence type="ECO:0000256" key="4">
    <source>
        <dbReference type="ARBA" id="ARBA00022801"/>
    </source>
</evidence>
<dbReference type="InterPro" id="IPR008139">
    <property type="entry name" value="SaposinB_dom"/>
</dbReference>
<gene>
    <name evidence="14" type="ORF">LSALG_LOCUS19658</name>
</gene>
<name>A0AA36E2T6_LACSI</name>
<evidence type="ECO:0000256" key="10">
    <source>
        <dbReference type="RuleBase" id="RU000454"/>
    </source>
</evidence>
<keyword evidence="5" id="KW-0865">Zymogen</keyword>
<dbReference type="Pfam" id="PF00026">
    <property type="entry name" value="Asp"/>
    <property type="match status" value="1"/>
</dbReference>
<evidence type="ECO:0000256" key="11">
    <source>
        <dbReference type="SAM" id="MobiDB-lite"/>
    </source>
</evidence>
<dbReference type="GO" id="GO:0006508">
    <property type="term" value="P:proteolysis"/>
    <property type="evidence" value="ECO:0007669"/>
    <property type="project" value="UniProtKB-KW"/>
</dbReference>
<dbReference type="InterPro" id="IPR007856">
    <property type="entry name" value="SapB_1"/>
</dbReference>
<dbReference type="Pfam" id="PF03489">
    <property type="entry name" value="SapB_2"/>
    <property type="match status" value="1"/>
</dbReference>
<dbReference type="SUPFAM" id="SSF50630">
    <property type="entry name" value="Acid proteases"/>
    <property type="match status" value="1"/>
</dbReference>
<dbReference type="PROSITE" id="PS51767">
    <property type="entry name" value="PEPTIDASE_A1"/>
    <property type="match status" value="1"/>
</dbReference>
<dbReference type="GO" id="GO:0006629">
    <property type="term" value="P:lipid metabolic process"/>
    <property type="evidence" value="ECO:0007669"/>
    <property type="project" value="InterPro"/>
</dbReference>
<dbReference type="FunFam" id="2.40.70.10:FF:000115">
    <property type="entry name" value="Lysosomal aspartic protease"/>
    <property type="match status" value="1"/>
</dbReference>
<keyword evidence="15" id="KW-1185">Reference proteome</keyword>
<dbReference type="InterPro" id="IPR021109">
    <property type="entry name" value="Peptidase_aspartic_dom_sf"/>
</dbReference>
<feature type="compositionally biased region" description="Basic and acidic residues" evidence="11">
    <location>
        <begin position="1"/>
        <end position="28"/>
    </location>
</feature>
<evidence type="ECO:0000313" key="15">
    <source>
        <dbReference type="Proteomes" id="UP001177003"/>
    </source>
</evidence>
<evidence type="ECO:0000256" key="6">
    <source>
        <dbReference type="ARBA" id="ARBA00023157"/>
    </source>
</evidence>
<evidence type="ECO:0000313" key="14">
    <source>
        <dbReference type="EMBL" id="CAI9279882.1"/>
    </source>
</evidence>
<evidence type="ECO:0000256" key="1">
    <source>
        <dbReference type="ARBA" id="ARBA00007447"/>
    </source>
</evidence>
<dbReference type="EMBL" id="OX465080">
    <property type="protein sequence ID" value="CAI9279882.1"/>
    <property type="molecule type" value="Genomic_DNA"/>
</dbReference>
<dbReference type="InterPro" id="IPR001969">
    <property type="entry name" value="Aspartic_peptidase_AS"/>
</dbReference>
<dbReference type="PRINTS" id="PR00792">
    <property type="entry name" value="PEPSIN"/>
</dbReference>
<reference evidence="14" key="1">
    <citation type="submission" date="2023-04" db="EMBL/GenBank/DDBJ databases">
        <authorList>
            <person name="Vijverberg K."/>
            <person name="Xiong W."/>
            <person name="Schranz E."/>
        </authorList>
    </citation>
    <scope>NUCLEOTIDE SEQUENCE</scope>
</reference>
<comment type="similarity">
    <text evidence="1 10">Belongs to the peptidase A1 family.</text>
</comment>
<accession>A0AA36E2T6</accession>
<dbReference type="InterPro" id="IPR008138">
    <property type="entry name" value="SapB_2"/>
</dbReference>
<evidence type="ECO:0000259" key="12">
    <source>
        <dbReference type="PROSITE" id="PS50015"/>
    </source>
</evidence>
<keyword evidence="3 10" id="KW-0064">Aspartyl protease</keyword>
<keyword evidence="6 9" id="KW-1015">Disulfide bond</keyword>
<keyword evidence="2 10" id="KW-0645">Protease</keyword>
<dbReference type="PANTHER" id="PTHR47966:SF80">
    <property type="entry name" value="ASPARTIC PROTEINASE-LIKE"/>
    <property type="match status" value="1"/>
</dbReference>
<evidence type="ECO:0000256" key="8">
    <source>
        <dbReference type="PIRSR" id="PIRSR601461-1"/>
    </source>
</evidence>
<proteinExistence type="inferred from homology"/>
<feature type="domain" description="Saposin B-type" evidence="12">
    <location>
        <begin position="518"/>
        <end position="559"/>
    </location>
</feature>
<feature type="region of interest" description="Disordered" evidence="11">
    <location>
        <begin position="52"/>
        <end position="78"/>
    </location>
</feature>
<feature type="active site" evidence="8">
    <location>
        <position position="429"/>
    </location>
</feature>
<feature type="active site" evidence="8">
    <location>
        <position position="243"/>
    </location>
</feature>
<dbReference type="InterPro" id="IPR033121">
    <property type="entry name" value="PEPTIDASE_A1"/>
</dbReference>
<evidence type="ECO:0000256" key="5">
    <source>
        <dbReference type="ARBA" id="ARBA00023145"/>
    </source>
</evidence>
<dbReference type="Proteomes" id="UP001177003">
    <property type="component" value="Chromosome 4"/>
</dbReference>
<protein>
    <recommendedName>
        <fullName evidence="16">Peptidase A1 domain-containing protein</fullName>
    </recommendedName>
</protein>